<proteinExistence type="predicted"/>
<accession>A0ABU7S1P7</accession>
<gene>
    <name evidence="2" type="ORF">V1633_29730</name>
</gene>
<dbReference type="EMBL" id="JAZGQK010000030">
    <property type="protein sequence ID" value="MEE6262667.1"/>
    <property type="molecule type" value="Genomic_DNA"/>
</dbReference>
<reference evidence="2 3" key="1">
    <citation type="submission" date="2024-01" db="EMBL/GenBank/DDBJ databases">
        <title>Genome insights into Plantactinospora sonchi sp. nov.</title>
        <authorList>
            <person name="Wang L."/>
        </authorList>
    </citation>
    <scope>NUCLEOTIDE SEQUENCE [LARGE SCALE GENOMIC DNA]</scope>
    <source>
        <strain evidence="2 3">NEAU-QY2</strain>
    </source>
</reference>
<name>A0ABU7S1P7_9ACTN</name>
<evidence type="ECO:0008006" key="4">
    <source>
        <dbReference type="Google" id="ProtNLM"/>
    </source>
</evidence>
<evidence type="ECO:0000313" key="3">
    <source>
        <dbReference type="Proteomes" id="UP001332243"/>
    </source>
</evidence>
<dbReference type="InterPro" id="IPR029058">
    <property type="entry name" value="AB_hydrolase_fold"/>
</dbReference>
<protein>
    <recommendedName>
        <fullName evidence="4">Serine-threonine protein kinase</fullName>
    </recommendedName>
</protein>
<keyword evidence="3" id="KW-1185">Reference proteome</keyword>
<feature type="region of interest" description="Disordered" evidence="1">
    <location>
        <begin position="153"/>
        <end position="234"/>
    </location>
</feature>
<dbReference type="RefSeq" id="WP_331217597.1">
    <property type="nucleotide sequence ID" value="NZ_JAZGQK010000030.1"/>
</dbReference>
<dbReference type="SUPFAM" id="SSF53474">
    <property type="entry name" value="alpha/beta-Hydrolases"/>
    <property type="match status" value="1"/>
</dbReference>
<sequence length="471" mass="48458">MQFPYVEVELESTGAIHDDGQRRAALELAARPGTTDLLVLCHGWNNDIPQARRLYARLTDHLAAVRPAVPAAATRSLAVIGVLWPSIRWTDDDPVAGGGAGFGDGTGFGAEAAALAEEIGTRIEDPGRAARLIRLVPRLADSSEARREFLDTLREQLPPPPAAPDPGIMTVDEDPPPAALRHGEPDRVFAEAGGPEFDPGLPERPGGAAVSDLGGPAPSSSARPGVGRPAEPDLGGATAGFTPGAVAASDLGGAVGLDLDGAVRRARDLLNVTSYYTMKDRAGKVGAGGVATLLAGLAGVAPGARLHLAGHSFGARALAAAGAKHLAVHSVTLLQAAFSHHGFAVDFDGRGHHGLFRPLLTSGRMTGPLVITHTVNDRAVGLAYALASRLARQAGAGVGDANDPYGGLGRNGALKTPEVFQPAGDLQEVGGGYAFRPGRVHNLRADTFIRSHSDVSSPQVGYALLNALCTV</sequence>
<organism evidence="2 3">
    <name type="scientific">Plantactinospora sonchi</name>
    <dbReference type="NCBI Taxonomy" id="1544735"/>
    <lineage>
        <taxon>Bacteria</taxon>
        <taxon>Bacillati</taxon>
        <taxon>Actinomycetota</taxon>
        <taxon>Actinomycetes</taxon>
        <taxon>Micromonosporales</taxon>
        <taxon>Micromonosporaceae</taxon>
        <taxon>Plantactinospora</taxon>
    </lineage>
</organism>
<dbReference type="Proteomes" id="UP001332243">
    <property type="component" value="Unassembled WGS sequence"/>
</dbReference>
<evidence type="ECO:0000313" key="2">
    <source>
        <dbReference type="EMBL" id="MEE6262667.1"/>
    </source>
</evidence>
<evidence type="ECO:0000256" key="1">
    <source>
        <dbReference type="SAM" id="MobiDB-lite"/>
    </source>
</evidence>
<comment type="caution">
    <text evidence="2">The sequence shown here is derived from an EMBL/GenBank/DDBJ whole genome shotgun (WGS) entry which is preliminary data.</text>
</comment>